<dbReference type="EMBL" id="CAMXCT030001125">
    <property type="protein sequence ID" value="CAL4774335.1"/>
    <property type="molecule type" value="Genomic_DNA"/>
</dbReference>
<protein>
    <submittedName>
        <fullName evidence="4">FCH domain-containing protein</fullName>
    </submittedName>
</protein>
<dbReference type="AlphaFoldDB" id="A0A9P1CA99"/>
<name>A0A9P1CA99_9DINO</name>
<feature type="region of interest" description="Disordered" evidence="1">
    <location>
        <begin position="193"/>
        <end position="213"/>
    </location>
</feature>
<evidence type="ECO:0000313" key="4">
    <source>
        <dbReference type="EMBL" id="CAL4774335.1"/>
    </source>
</evidence>
<sequence>MSADDTQAERAEVLKLLGPRWAAMCTTHESTTFLWSHNGKTKSGWVQLLPNKKLSTTWCIGSWEVLAGNADVVDMSFGTTRHLCHYKDGGFVVEQKYNMKTGKESYKPGKPKACGFITVKDQRGHRGVPGERGYKALGAKRKDISDEEAEARACSFLQKDLKFDAFFTAWLDWKGKRARCMAAVPWAETPSGAVPLADSEAPENAEALPEESAAEAALRAAEAALEAAELAAEAVSEAAAEVQ</sequence>
<dbReference type="Proteomes" id="UP001152797">
    <property type="component" value="Unassembled WGS sequence"/>
</dbReference>
<evidence type="ECO:0000313" key="5">
    <source>
        <dbReference type="Proteomes" id="UP001152797"/>
    </source>
</evidence>
<gene>
    <name evidence="2" type="ORF">C1SCF055_LOCUS14330</name>
</gene>
<evidence type="ECO:0000313" key="3">
    <source>
        <dbReference type="EMBL" id="CAL1140398.1"/>
    </source>
</evidence>
<reference evidence="2" key="1">
    <citation type="submission" date="2022-10" db="EMBL/GenBank/DDBJ databases">
        <authorList>
            <person name="Chen Y."/>
            <person name="Dougan E. K."/>
            <person name="Chan C."/>
            <person name="Rhodes N."/>
            <person name="Thang M."/>
        </authorList>
    </citation>
    <scope>NUCLEOTIDE SEQUENCE</scope>
</reference>
<reference evidence="3" key="2">
    <citation type="submission" date="2024-04" db="EMBL/GenBank/DDBJ databases">
        <authorList>
            <person name="Chen Y."/>
            <person name="Shah S."/>
            <person name="Dougan E. K."/>
            <person name="Thang M."/>
            <person name="Chan C."/>
        </authorList>
    </citation>
    <scope>NUCLEOTIDE SEQUENCE [LARGE SCALE GENOMIC DNA]</scope>
</reference>
<evidence type="ECO:0000256" key="1">
    <source>
        <dbReference type="SAM" id="MobiDB-lite"/>
    </source>
</evidence>
<dbReference type="EMBL" id="CAMXCT010001125">
    <property type="protein sequence ID" value="CAI3987023.1"/>
    <property type="molecule type" value="Genomic_DNA"/>
</dbReference>
<organism evidence="2">
    <name type="scientific">Cladocopium goreaui</name>
    <dbReference type="NCBI Taxonomy" id="2562237"/>
    <lineage>
        <taxon>Eukaryota</taxon>
        <taxon>Sar</taxon>
        <taxon>Alveolata</taxon>
        <taxon>Dinophyceae</taxon>
        <taxon>Suessiales</taxon>
        <taxon>Symbiodiniaceae</taxon>
        <taxon>Cladocopium</taxon>
    </lineage>
</organism>
<dbReference type="OrthoDB" id="441462at2759"/>
<dbReference type="EMBL" id="CAMXCT020001125">
    <property type="protein sequence ID" value="CAL1140398.1"/>
    <property type="molecule type" value="Genomic_DNA"/>
</dbReference>
<feature type="compositionally biased region" description="Acidic residues" evidence="1">
    <location>
        <begin position="200"/>
        <end position="213"/>
    </location>
</feature>
<proteinExistence type="predicted"/>
<keyword evidence="5" id="KW-1185">Reference proteome</keyword>
<evidence type="ECO:0000313" key="2">
    <source>
        <dbReference type="EMBL" id="CAI3987023.1"/>
    </source>
</evidence>
<accession>A0A9P1CA99</accession>
<comment type="caution">
    <text evidence="2">The sequence shown here is derived from an EMBL/GenBank/DDBJ whole genome shotgun (WGS) entry which is preliminary data.</text>
</comment>